<dbReference type="InterPro" id="IPR000300">
    <property type="entry name" value="IPPc"/>
</dbReference>
<organism evidence="5 6">
    <name type="scientific">Papaver atlanticum</name>
    <dbReference type="NCBI Taxonomy" id="357466"/>
    <lineage>
        <taxon>Eukaryota</taxon>
        <taxon>Viridiplantae</taxon>
        <taxon>Streptophyta</taxon>
        <taxon>Embryophyta</taxon>
        <taxon>Tracheophyta</taxon>
        <taxon>Spermatophyta</taxon>
        <taxon>Magnoliopsida</taxon>
        <taxon>Ranunculales</taxon>
        <taxon>Papaveraceae</taxon>
        <taxon>Papaveroideae</taxon>
        <taxon>Papaver</taxon>
    </lineage>
</organism>
<comment type="similarity">
    <text evidence="1">Belongs to the inositol polyphosphate 5-phosphatase family.</text>
</comment>
<dbReference type="GO" id="GO:0004439">
    <property type="term" value="F:phosphatidylinositol-4,5-bisphosphate 5-phosphatase activity"/>
    <property type="evidence" value="ECO:0007669"/>
    <property type="project" value="TreeGrafter"/>
</dbReference>
<evidence type="ECO:0000256" key="1">
    <source>
        <dbReference type="ARBA" id="ARBA00010768"/>
    </source>
</evidence>
<evidence type="ECO:0000313" key="5">
    <source>
        <dbReference type="EMBL" id="KAI3899567.1"/>
    </source>
</evidence>
<name>A0AAD4XDP3_9MAGN</name>
<feature type="domain" description="Inositol polyphosphate-related phosphatase" evidence="4">
    <location>
        <begin position="352"/>
        <end position="638"/>
    </location>
</feature>
<evidence type="ECO:0000313" key="6">
    <source>
        <dbReference type="Proteomes" id="UP001202328"/>
    </source>
</evidence>
<dbReference type="AlphaFoldDB" id="A0AAD4XDP3"/>
<comment type="caution">
    <text evidence="5">The sequence shown here is derived from an EMBL/GenBank/DDBJ whole genome shotgun (WGS) entry which is preliminary data.</text>
</comment>
<dbReference type="GO" id="GO:0034485">
    <property type="term" value="F:phosphatidylinositol-3,4,5-trisphosphate 5-phosphatase activity"/>
    <property type="evidence" value="ECO:0007669"/>
    <property type="project" value="TreeGrafter"/>
</dbReference>
<keyword evidence="6" id="KW-1185">Reference proteome</keyword>
<dbReference type="InterPro" id="IPR045849">
    <property type="entry name" value="IP5P_plant"/>
</dbReference>
<gene>
    <name evidence="5" type="ORF">MKW98_008355</name>
</gene>
<feature type="region of interest" description="Disordered" evidence="3">
    <location>
        <begin position="33"/>
        <end position="53"/>
    </location>
</feature>
<evidence type="ECO:0000256" key="3">
    <source>
        <dbReference type="SAM" id="MobiDB-lite"/>
    </source>
</evidence>
<dbReference type="FunFam" id="3.60.10.10:FF:000014">
    <property type="entry name" value="Type I inositol polyphosphate 5-phosphatase 1"/>
    <property type="match status" value="1"/>
</dbReference>
<reference evidence="5" key="1">
    <citation type="submission" date="2022-04" db="EMBL/GenBank/DDBJ databases">
        <title>A functionally conserved STORR gene fusion in Papaver species that diverged 16.8 million years ago.</title>
        <authorList>
            <person name="Catania T."/>
        </authorList>
    </citation>
    <scope>NUCLEOTIDE SEQUENCE</scope>
    <source>
        <strain evidence="5">S-188037</strain>
    </source>
</reference>
<proteinExistence type="inferred from homology"/>
<dbReference type="Proteomes" id="UP001202328">
    <property type="component" value="Unassembled WGS sequence"/>
</dbReference>
<dbReference type="EMBL" id="JAJJMB010011752">
    <property type="protein sequence ID" value="KAI3899567.1"/>
    <property type="molecule type" value="Genomic_DNA"/>
</dbReference>
<dbReference type="GO" id="GO:0046856">
    <property type="term" value="P:phosphatidylinositol dephosphorylation"/>
    <property type="evidence" value="ECO:0007669"/>
    <property type="project" value="InterPro"/>
</dbReference>
<evidence type="ECO:0000256" key="2">
    <source>
        <dbReference type="ARBA" id="ARBA00022801"/>
    </source>
</evidence>
<evidence type="ECO:0000259" key="4">
    <source>
        <dbReference type="SMART" id="SM00128"/>
    </source>
</evidence>
<dbReference type="GO" id="GO:0004445">
    <property type="term" value="F:inositol-polyphosphate 5-phosphatase activity"/>
    <property type="evidence" value="ECO:0007669"/>
    <property type="project" value="InterPro"/>
</dbReference>
<feature type="compositionally biased region" description="Acidic residues" evidence="3">
    <location>
        <begin position="34"/>
        <end position="53"/>
    </location>
</feature>
<sequence length="702" mass="79845">MAPLMKPNFRRQSEFFWPRIVLKKLLNIHKNEDDFSADPDEADSGSDSDDEEIGVNKVEQSKFVFNGNETFIKRRRRNSETFRTQYINNKEIRVCVGTWNVGGVVPPDDLDIKDWLDTDEPADIYVLGFQEIVPLNAGNIFGAEDNKPVQVWESVIRNTLNRTQPLKEKTFKCYSAPPSPTKTSTLNDIVDMEDEILNGTSSEEDEIGEEVHPFDDELMDFDGENDQMDGSEDSVKLPTLAVVLKALREEEELESEIISPKILKALKQDRLETVRILQALKEDGLENEVISPKVLSRLNCLKLEDSLGSPEPAVKHQQKILNRNLSGIEKIGLSWPELPLNFVGQHVHERAKSFKSVKTFKKSDSIRKYNSFKPTPSGDRFGFAETDSILDCDLEAHIAKKRPPFVKIVSKQMVGVFITIWVRRGLRRHIQNLKVSTVGVGVMGYIGNKGSVSVSMSIYQTPFCFICTHLTSGEKEESELKRNSDVQEIHRRTQFHSVSAIGLAKTISDHERVVWFGDLNYRISLPYEKTCQLISESAWSSLLEKDQLSKEFKKGHVFEGWKEGTLSFAPTYKYEPHSRKYCGEDPTKKEKRRVPSWCDRILSFGKGLRNLNYRRTENLLSDHRPVTALFMAEESFRIGCIKWGSLKKPVSGITILLWSSNINTGSCKHFTVYSRTSIDLATFNSLDKISLTNDTRAVACSL</sequence>
<dbReference type="PANTHER" id="PTHR45666:SF5">
    <property type="entry name" value="TYPE IV INOSITOL POLYPHOSPHATE 5-PHOSPHATASE 3"/>
    <property type="match status" value="1"/>
</dbReference>
<protein>
    <recommendedName>
        <fullName evidence="4">Inositol polyphosphate-related phosphatase domain-containing protein</fullName>
    </recommendedName>
</protein>
<keyword evidence="2" id="KW-0378">Hydrolase</keyword>
<dbReference type="InterPro" id="IPR036691">
    <property type="entry name" value="Endo/exonu/phosph_ase_sf"/>
</dbReference>
<dbReference type="Pfam" id="PF22669">
    <property type="entry name" value="Exo_endo_phos2"/>
    <property type="match status" value="2"/>
</dbReference>
<dbReference type="PANTHER" id="PTHR45666">
    <property type="entry name" value="TYPE IV INOSITOL POLYPHOSPHATE 5-PHOSPHATASE 9"/>
    <property type="match status" value="1"/>
</dbReference>
<dbReference type="Gene3D" id="3.60.10.10">
    <property type="entry name" value="Endonuclease/exonuclease/phosphatase"/>
    <property type="match status" value="2"/>
</dbReference>
<dbReference type="SMART" id="SM00128">
    <property type="entry name" value="IPPc"/>
    <property type="match status" value="1"/>
</dbReference>
<accession>A0AAD4XDP3</accession>
<dbReference type="SUPFAM" id="SSF56219">
    <property type="entry name" value="DNase I-like"/>
    <property type="match status" value="1"/>
</dbReference>